<evidence type="ECO:0000256" key="1">
    <source>
        <dbReference type="ARBA" id="ARBA00006756"/>
    </source>
</evidence>
<dbReference type="InterPro" id="IPR016159">
    <property type="entry name" value="Cullin_repeat-like_dom_sf"/>
</dbReference>
<dbReference type="InterPro" id="IPR004140">
    <property type="entry name" value="Exo70"/>
</dbReference>
<keyword evidence="3" id="KW-0268">Exocytosis</keyword>
<dbReference type="GO" id="GO:0006887">
    <property type="term" value="P:exocytosis"/>
    <property type="evidence" value="ECO:0007669"/>
    <property type="project" value="UniProtKB-KW"/>
</dbReference>
<dbReference type="GO" id="GO:0000145">
    <property type="term" value="C:exocyst"/>
    <property type="evidence" value="ECO:0007669"/>
    <property type="project" value="InterPro"/>
</dbReference>
<organism evidence="5">
    <name type="scientific">Aegilops tauschii</name>
    <name type="common">Tausch's goatgrass</name>
    <name type="synonym">Aegilops squarrosa</name>
    <dbReference type="NCBI Taxonomy" id="37682"/>
    <lineage>
        <taxon>Eukaryota</taxon>
        <taxon>Viridiplantae</taxon>
        <taxon>Streptophyta</taxon>
        <taxon>Embryophyta</taxon>
        <taxon>Tracheophyta</taxon>
        <taxon>Spermatophyta</taxon>
        <taxon>Magnoliopsida</taxon>
        <taxon>Liliopsida</taxon>
        <taxon>Poales</taxon>
        <taxon>Poaceae</taxon>
        <taxon>BOP clade</taxon>
        <taxon>Pooideae</taxon>
        <taxon>Triticodae</taxon>
        <taxon>Triticeae</taxon>
        <taxon>Triticinae</taxon>
        <taxon>Aegilops</taxon>
    </lineage>
</organism>
<dbReference type="AlphaFoldDB" id="M8BA58"/>
<accession>M8BA58</accession>
<sequence>MPQGGEEHPSVGFWMGYLRCMLRNRVPLYFVLAGGDQDEASLVTELISCLEAALEDKSAALAFPGLRQVFMLNNTSAIVRCAVRSDAIGMLLPPGWAGAREERMEGYIRDYLRVSWAPVVSRLGGKPGAMNALRRRHPLSAFHSAFQNACSMQTGWKVPSPVLRGDLRMAVSETVVPAYRRYLDSHPEVNVPAGRGAEELRRHLSELFEG</sequence>
<dbReference type="Pfam" id="PF03081">
    <property type="entry name" value="Exo70_C"/>
    <property type="match status" value="1"/>
</dbReference>
<proteinExistence type="inferred from homology"/>
<feature type="domain" description="Exocyst complex subunit Exo70 C-terminal" evidence="4">
    <location>
        <begin position="1"/>
        <end position="187"/>
    </location>
</feature>
<dbReference type="SUPFAM" id="SSF74788">
    <property type="entry name" value="Cullin repeat-like"/>
    <property type="match status" value="1"/>
</dbReference>
<name>M8BA58_AEGTA</name>
<dbReference type="GO" id="GO:0015031">
    <property type="term" value="P:protein transport"/>
    <property type="evidence" value="ECO:0007669"/>
    <property type="project" value="UniProtKB-KW"/>
</dbReference>
<dbReference type="GO" id="GO:0005546">
    <property type="term" value="F:phosphatidylinositol-4,5-bisphosphate binding"/>
    <property type="evidence" value="ECO:0007669"/>
    <property type="project" value="InterPro"/>
</dbReference>
<evidence type="ECO:0000259" key="4">
    <source>
        <dbReference type="Pfam" id="PF03081"/>
    </source>
</evidence>
<reference evidence="5" key="1">
    <citation type="submission" date="2015-06" db="UniProtKB">
        <authorList>
            <consortium name="EnsemblPlants"/>
        </authorList>
    </citation>
    <scope>IDENTIFICATION</scope>
</reference>
<evidence type="ECO:0000313" key="5">
    <source>
        <dbReference type="EnsemblPlants" id="EMT21710"/>
    </source>
</evidence>
<evidence type="ECO:0000256" key="2">
    <source>
        <dbReference type="ARBA" id="ARBA00022448"/>
    </source>
</evidence>
<keyword evidence="3" id="KW-0653">Protein transport</keyword>
<dbReference type="InterPro" id="IPR046364">
    <property type="entry name" value="Exo70_C"/>
</dbReference>
<protein>
    <recommendedName>
        <fullName evidence="3">Exocyst subunit Exo70 family protein</fullName>
    </recommendedName>
</protein>
<comment type="similarity">
    <text evidence="1 3">Belongs to the EXO70 family.</text>
</comment>
<dbReference type="Gene3D" id="1.20.1280.170">
    <property type="entry name" value="Exocyst complex component Exo70"/>
    <property type="match status" value="1"/>
</dbReference>
<comment type="function">
    <text evidence="3">Component of the exocyst complex.</text>
</comment>
<dbReference type="EnsemblPlants" id="EMT21710">
    <property type="protein sequence ID" value="EMT21710"/>
    <property type="gene ID" value="F775_22139"/>
</dbReference>
<dbReference type="PANTHER" id="PTHR12542:SF24">
    <property type="entry name" value="EXOCYST SUBUNIT EXO70 FAMILY PROTEIN"/>
    <property type="match status" value="1"/>
</dbReference>
<dbReference type="PANTHER" id="PTHR12542">
    <property type="entry name" value="EXOCYST COMPLEX PROTEIN EXO70"/>
    <property type="match status" value="1"/>
</dbReference>
<keyword evidence="2 3" id="KW-0813">Transport</keyword>
<evidence type="ECO:0000256" key="3">
    <source>
        <dbReference type="RuleBase" id="RU365026"/>
    </source>
</evidence>